<protein>
    <submittedName>
        <fullName evidence="2">Type II toxin-antitoxin system RelE/ParE family toxin</fullName>
    </submittedName>
</protein>
<dbReference type="Proteomes" id="UP001484535">
    <property type="component" value="Unassembled WGS sequence"/>
</dbReference>
<dbReference type="EMBL" id="JBDLBR010000009">
    <property type="protein sequence ID" value="MEN7538758.1"/>
    <property type="molecule type" value="Genomic_DNA"/>
</dbReference>
<organism evidence="2 3">
    <name type="scientific">Aurantiacibacter flavus</name>
    <dbReference type="NCBI Taxonomy" id="3145232"/>
    <lineage>
        <taxon>Bacteria</taxon>
        <taxon>Pseudomonadati</taxon>
        <taxon>Pseudomonadota</taxon>
        <taxon>Alphaproteobacteria</taxon>
        <taxon>Sphingomonadales</taxon>
        <taxon>Erythrobacteraceae</taxon>
        <taxon>Aurantiacibacter</taxon>
    </lineage>
</organism>
<keyword evidence="3" id="KW-1185">Reference proteome</keyword>
<comment type="caution">
    <text evidence="2">The sequence shown here is derived from an EMBL/GenBank/DDBJ whole genome shotgun (WGS) entry which is preliminary data.</text>
</comment>
<dbReference type="Pfam" id="PF05016">
    <property type="entry name" value="ParE_toxin"/>
    <property type="match status" value="1"/>
</dbReference>
<dbReference type="RefSeq" id="WP_346786221.1">
    <property type="nucleotide sequence ID" value="NZ_JBDLBR010000009.1"/>
</dbReference>
<dbReference type="Gene3D" id="3.30.2310.20">
    <property type="entry name" value="RelE-like"/>
    <property type="match status" value="1"/>
</dbReference>
<proteinExistence type="predicted"/>
<dbReference type="InterPro" id="IPR035093">
    <property type="entry name" value="RelE/ParE_toxin_dom_sf"/>
</dbReference>
<evidence type="ECO:0000313" key="2">
    <source>
        <dbReference type="EMBL" id="MEN7538758.1"/>
    </source>
</evidence>
<evidence type="ECO:0000313" key="3">
    <source>
        <dbReference type="Proteomes" id="UP001484535"/>
    </source>
</evidence>
<evidence type="ECO:0000256" key="1">
    <source>
        <dbReference type="ARBA" id="ARBA00022649"/>
    </source>
</evidence>
<reference evidence="2 3" key="1">
    <citation type="submission" date="2024-05" db="EMBL/GenBank/DDBJ databases">
        <authorList>
            <person name="Park S."/>
        </authorList>
    </citation>
    <scope>NUCLEOTIDE SEQUENCE [LARGE SCALE GENOMIC DNA]</scope>
    <source>
        <strain evidence="2 3">DGU5</strain>
    </source>
</reference>
<sequence>MPEAEWTHLALSDLLSIIDHISDHDPVAAQQIKDGIESRVATLHMGEPRIAEADGEVNCR</sequence>
<name>A0ABV0D0V6_9SPHN</name>
<accession>A0ABV0D0V6</accession>
<keyword evidence="1" id="KW-1277">Toxin-antitoxin system</keyword>
<dbReference type="InterPro" id="IPR007712">
    <property type="entry name" value="RelE/ParE_toxin"/>
</dbReference>
<gene>
    <name evidence="2" type="ORF">ABDJ38_16415</name>
</gene>